<proteinExistence type="predicted"/>
<evidence type="ECO:0000256" key="2">
    <source>
        <dbReference type="PROSITE-ProRule" id="PRU00169"/>
    </source>
</evidence>
<protein>
    <recommendedName>
        <fullName evidence="3">Response regulatory domain-containing protein</fullName>
    </recommendedName>
</protein>
<dbReference type="PROSITE" id="PS50110">
    <property type="entry name" value="RESPONSE_REGULATORY"/>
    <property type="match status" value="1"/>
</dbReference>
<dbReference type="CDD" id="cd19920">
    <property type="entry name" value="REC_PA4781-like"/>
    <property type="match status" value="1"/>
</dbReference>
<dbReference type="InterPro" id="IPR001789">
    <property type="entry name" value="Sig_transdc_resp-reg_receiver"/>
</dbReference>
<dbReference type="PANTHER" id="PTHR44591:SF3">
    <property type="entry name" value="RESPONSE REGULATORY DOMAIN-CONTAINING PROTEIN"/>
    <property type="match status" value="1"/>
</dbReference>
<dbReference type="SUPFAM" id="SSF52172">
    <property type="entry name" value="CheY-like"/>
    <property type="match status" value="1"/>
</dbReference>
<name>A0A2U3B8E5_9VIBR</name>
<dbReference type="SMART" id="SM00448">
    <property type="entry name" value="REC"/>
    <property type="match status" value="1"/>
</dbReference>
<dbReference type="Pfam" id="PF00072">
    <property type="entry name" value="Response_reg"/>
    <property type="match status" value="1"/>
</dbReference>
<dbReference type="InterPro" id="IPR011006">
    <property type="entry name" value="CheY-like_superfamily"/>
</dbReference>
<dbReference type="PANTHER" id="PTHR44591">
    <property type="entry name" value="STRESS RESPONSE REGULATOR PROTEIN 1"/>
    <property type="match status" value="1"/>
</dbReference>
<dbReference type="Gene3D" id="3.40.50.2300">
    <property type="match status" value="1"/>
</dbReference>
<feature type="domain" description="Response regulatory" evidence="3">
    <location>
        <begin position="10"/>
        <end position="126"/>
    </location>
</feature>
<dbReference type="Proteomes" id="UP000245362">
    <property type="component" value="Unassembled WGS sequence"/>
</dbReference>
<organism evidence="4 5">
    <name type="scientific">Vibrio albus</name>
    <dbReference type="NCBI Taxonomy" id="2200953"/>
    <lineage>
        <taxon>Bacteria</taxon>
        <taxon>Pseudomonadati</taxon>
        <taxon>Pseudomonadota</taxon>
        <taxon>Gammaproteobacteria</taxon>
        <taxon>Vibrionales</taxon>
        <taxon>Vibrionaceae</taxon>
        <taxon>Vibrio</taxon>
    </lineage>
</organism>
<dbReference type="GO" id="GO:0000160">
    <property type="term" value="P:phosphorelay signal transduction system"/>
    <property type="evidence" value="ECO:0007669"/>
    <property type="project" value="InterPro"/>
</dbReference>
<feature type="modified residue" description="4-aspartylphosphate" evidence="2">
    <location>
        <position position="59"/>
    </location>
</feature>
<dbReference type="EMBL" id="QFWT01000006">
    <property type="protein sequence ID" value="PWI32994.1"/>
    <property type="molecule type" value="Genomic_DNA"/>
</dbReference>
<evidence type="ECO:0000313" key="5">
    <source>
        <dbReference type="Proteomes" id="UP000245362"/>
    </source>
</evidence>
<accession>A0A2U3B8E5</accession>
<evidence type="ECO:0000256" key="1">
    <source>
        <dbReference type="ARBA" id="ARBA00022553"/>
    </source>
</evidence>
<reference evidence="4 5" key="1">
    <citation type="submission" date="2018-05" db="EMBL/GenBank/DDBJ databases">
        <title>Vibrio limimaris sp. nov., isolated from marine sediment.</title>
        <authorList>
            <person name="Li C.-M."/>
        </authorList>
    </citation>
    <scope>NUCLEOTIDE SEQUENCE [LARGE SCALE GENOMIC DNA]</scope>
    <source>
        <strain evidence="4 5">E4404</strain>
    </source>
</reference>
<dbReference type="InterPro" id="IPR050595">
    <property type="entry name" value="Bact_response_regulator"/>
</dbReference>
<evidence type="ECO:0000313" key="4">
    <source>
        <dbReference type="EMBL" id="PWI32994.1"/>
    </source>
</evidence>
<evidence type="ECO:0000259" key="3">
    <source>
        <dbReference type="PROSITE" id="PS50110"/>
    </source>
</evidence>
<gene>
    <name evidence="4" type="ORF">DI392_11810</name>
</gene>
<comment type="caution">
    <text evidence="4">The sequence shown here is derived from an EMBL/GenBank/DDBJ whole genome shotgun (WGS) entry which is preliminary data.</text>
</comment>
<keyword evidence="1 2" id="KW-0597">Phosphoprotein</keyword>
<sequence length="166" mass="18340">MTHEPPPKPVILVADDNPNNLQVVSSMLTECGWQVRVAVDGEAALKSIAMQAPDLVLLDIHMPKLNGYDVCRTLKADSKTADIPVIFATAVSEGFNKLTCFELGGEDYITKPLQLEELRARIGIQIEKVFCKKQLEQSYAQILQLKRQVNALSGDPLPYPEAEHPS</sequence>
<dbReference type="RefSeq" id="WP_109320113.1">
    <property type="nucleotide sequence ID" value="NZ_QFWT01000006.1"/>
</dbReference>
<keyword evidence="5" id="KW-1185">Reference proteome</keyword>
<dbReference type="OrthoDB" id="9802426at2"/>
<dbReference type="AlphaFoldDB" id="A0A2U3B8E5"/>